<dbReference type="GO" id="GO:0016747">
    <property type="term" value="F:acyltransferase activity, transferring groups other than amino-acyl groups"/>
    <property type="evidence" value="ECO:0007669"/>
    <property type="project" value="InterPro"/>
</dbReference>
<dbReference type="PANTHER" id="PTHR43072:SF23">
    <property type="entry name" value="UPF0039 PROTEIN C11D3.02C"/>
    <property type="match status" value="1"/>
</dbReference>
<evidence type="ECO:0000256" key="2">
    <source>
        <dbReference type="ARBA" id="ARBA00023315"/>
    </source>
</evidence>
<evidence type="ECO:0000313" key="8">
    <source>
        <dbReference type="EMBL" id="RVU64365.1"/>
    </source>
</evidence>
<evidence type="ECO:0000313" key="6">
    <source>
        <dbReference type="EMBL" id="AJG79206.1"/>
    </source>
</evidence>
<dbReference type="EMBL" id="CP009335">
    <property type="protein sequence ID" value="AJG79206.1"/>
    <property type="molecule type" value="Genomic_DNA"/>
</dbReference>
<comment type="catalytic activity">
    <reaction evidence="3">
        <text>L-methionine sulfoximine + acetyl-CoA = N-acetyl-L-methionine sulfoximine + CoA + H(+)</text>
        <dbReference type="Rhea" id="RHEA:47660"/>
        <dbReference type="ChEBI" id="CHEBI:15378"/>
        <dbReference type="ChEBI" id="CHEBI:57287"/>
        <dbReference type="ChEBI" id="CHEBI:57288"/>
        <dbReference type="ChEBI" id="CHEBI:87826"/>
        <dbReference type="ChEBI" id="CHEBI:87827"/>
    </reaction>
</comment>
<reference evidence="9 12" key="3">
    <citation type="submission" date="2019-01" db="EMBL/GenBank/DDBJ databases">
        <title>Draft genome sequence of Bacillus sp. DPC6431.</title>
        <authorList>
            <person name="Arbulu S."/>
            <person name="Murphy K."/>
            <person name="O'Sullivan O."/>
            <person name="Rea M.C."/>
            <person name="Hill C."/>
            <person name="Ross R.P."/>
        </authorList>
    </citation>
    <scope>NUCLEOTIDE SEQUENCE [LARGE SCALE GENOMIC DNA]</scope>
    <source>
        <strain evidence="9 12">DPC6431</strain>
    </source>
</reference>
<dbReference type="Proteomes" id="UP000286687">
    <property type="component" value="Unassembled WGS sequence"/>
</dbReference>
<dbReference type="Pfam" id="PF00583">
    <property type="entry name" value="Acetyltransf_1"/>
    <property type="match status" value="1"/>
</dbReference>
<evidence type="ECO:0000256" key="1">
    <source>
        <dbReference type="ARBA" id="ARBA00022679"/>
    </source>
</evidence>
<dbReference type="GeneID" id="75085898"/>
<dbReference type="SUPFAM" id="SSF55729">
    <property type="entry name" value="Acyl-CoA N-acyltransferases (Nat)"/>
    <property type="match status" value="1"/>
</dbReference>
<dbReference type="Gene3D" id="3.40.630.30">
    <property type="match status" value="1"/>
</dbReference>
<reference evidence="7 13" key="4">
    <citation type="submission" date="2020-05" db="EMBL/GenBank/DDBJ databases">
        <title>FDA dAtabase for Regulatory Grade micrObial Sequences (FDA-ARGOS): Supporting development and validation of Infectious Disease Dx tests.</title>
        <authorList>
            <person name="Nelson B."/>
            <person name="Plummer A."/>
            <person name="Tallon L."/>
            <person name="Sadzewicz L."/>
            <person name="Zhao X."/>
            <person name="Vavikolanu K."/>
            <person name="Mehta A."/>
            <person name="Aluvathingal J."/>
            <person name="Nadendla S."/>
            <person name="Myers T."/>
            <person name="Yan Y."/>
            <person name="Sichtig H."/>
        </authorList>
    </citation>
    <scope>NUCLEOTIDE SEQUENCE [LARGE SCALE GENOMIC DNA]</scope>
    <source>
        <strain evidence="7 13">FDAARGOS_795</strain>
    </source>
</reference>
<dbReference type="FunFam" id="3.40.630.30:FF:000026">
    <property type="entry name" value="Phosphinothricin acetyltransferase"/>
    <property type="match status" value="1"/>
</dbReference>
<accession>A0A0B5XKW9</accession>
<dbReference type="KEGG" id="btw:BF38_3978"/>
<dbReference type="AlphaFoldDB" id="A0A0B5XKW9"/>
<gene>
    <name evidence="6" type="ORF">BF38_3978</name>
    <name evidence="8" type="ORF">BM74_09870</name>
    <name evidence="9" type="ORF">EQ803_01345</name>
    <name evidence="7" type="ORF">FOC89_27630</name>
</gene>
<feature type="domain" description="N-acetyltransferase" evidence="5">
    <location>
        <begin position="1"/>
        <end position="153"/>
    </location>
</feature>
<dbReference type="RefSeq" id="WP_000617501.1">
    <property type="nucleotide sequence ID" value="NZ_CP009335.1"/>
</dbReference>
<dbReference type="Proteomes" id="UP000297630">
    <property type="component" value="Unassembled WGS sequence"/>
</dbReference>
<sequence length="170" mass="19707">MIREATEKDVIYILDIYNDAILNTTAVYTYKPVTLENRIDWYEQKKADGYPIFVYELDNKVVGFATFGPFRAWPAYKYSIEHSVYVDKEYRKCGIGTSLMRALITIAKEREYMTLIAGIDAENEKSIALHENYGFVHAGTIKKAGYKFNKWLDLAFYQLELCGPKNPLEE</sequence>
<evidence type="ECO:0000313" key="12">
    <source>
        <dbReference type="Proteomes" id="UP000297630"/>
    </source>
</evidence>
<evidence type="ECO:0000313" key="13">
    <source>
        <dbReference type="Proteomes" id="UP000501107"/>
    </source>
</evidence>
<dbReference type="Proteomes" id="UP000031876">
    <property type="component" value="Chromosome"/>
</dbReference>
<reference evidence="6 10" key="1">
    <citation type="journal article" date="2015" name="Genome Announc.">
        <title>Complete genome sequences for 35 biothreat assay-relevant bacillus species.</title>
        <authorList>
            <person name="Johnson S.L."/>
            <person name="Daligault H.E."/>
            <person name="Davenport K.W."/>
            <person name="Jaissle J."/>
            <person name="Frey K.G."/>
            <person name="Ladner J.T."/>
            <person name="Broomall S.M."/>
            <person name="Bishop-Lilly K.A."/>
            <person name="Bruce D.C."/>
            <person name="Gibbons H.S."/>
            <person name="Coyne S.R."/>
            <person name="Lo C.C."/>
            <person name="Meincke L."/>
            <person name="Munk A.C."/>
            <person name="Koroleva G.I."/>
            <person name="Rosenzweig C.N."/>
            <person name="Palacios G.F."/>
            <person name="Redden C.L."/>
            <person name="Minogue T.D."/>
            <person name="Chain P.S."/>
        </authorList>
    </citation>
    <scope>NUCLEOTIDE SEQUENCE [LARGE SCALE GENOMIC DNA]</scope>
    <source>
        <strain evidence="6 10">HD1011</strain>
    </source>
</reference>
<reference evidence="8 11" key="2">
    <citation type="submission" date="2018-01" db="EMBL/GenBank/DDBJ databases">
        <title>Complete genome sequence of G25-42.</title>
        <authorList>
            <person name="Zheng Z."/>
            <person name="Sun M."/>
        </authorList>
    </citation>
    <scope>NUCLEOTIDE SEQUENCE [LARGE SCALE GENOMIC DNA]</scope>
    <source>
        <strain evidence="8 11">G25-42</strain>
    </source>
</reference>
<evidence type="ECO:0000313" key="10">
    <source>
        <dbReference type="Proteomes" id="UP000031876"/>
    </source>
</evidence>
<dbReference type="InterPro" id="IPR000182">
    <property type="entry name" value="GNAT_dom"/>
</dbReference>
<proteinExistence type="predicted"/>
<protein>
    <submittedName>
        <fullName evidence="6">Acetyltransferase domain protein</fullName>
    </submittedName>
    <submittedName>
        <fullName evidence="7 8">N-acetyltransferase</fullName>
    </submittedName>
</protein>
<evidence type="ECO:0000256" key="3">
    <source>
        <dbReference type="ARBA" id="ARBA00050603"/>
    </source>
</evidence>
<evidence type="ECO:0000313" key="11">
    <source>
        <dbReference type="Proteomes" id="UP000286687"/>
    </source>
</evidence>
<dbReference type="CDD" id="cd04301">
    <property type="entry name" value="NAT_SF"/>
    <property type="match status" value="1"/>
</dbReference>
<evidence type="ECO:0000259" key="5">
    <source>
        <dbReference type="PROSITE" id="PS51186"/>
    </source>
</evidence>
<evidence type="ECO:0000313" key="7">
    <source>
        <dbReference type="EMBL" id="QKH27558.1"/>
    </source>
</evidence>
<dbReference type="EMBL" id="LDER01000161">
    <property type="protein sequence ID" value="RVU64365.1"/>
    <property type="molecule type" value="Genomic_DNA"/>
</dbReference>
<keyword evidence="1 8" id="KW-0808">Transferase</keyword>
<organism evidence="8 11">
    <name type="scientific">Bacillus thuringiensis</name>
    <dbReference type="NCBI Taxonomy" id="1428"/>
    <lineage>
        <taxon>Bacteria</taxon>
        <taxon>Bacillati</taxon>
        <taxon>Bacillota</taxon>
        <taxon>Bacilli</taxon>
        <taxon>Bacillales</taxon>
        <taxon>Bacillaceae</taxon>
        <taxon>Bacillus</taxon>
        <taxon>Bacillus cereus group</taxon>
    </lineage>
</organism>
<dbReference type="EMBL" id="CP053980">
    <property type="protein sequence ID" value="QKH27558.1"/>
    <property type="molecule type" value="Genomic_DNA"/>
</dbReference>
<dbReference type="PANTHER" id="PTHR43072">
    <property type="entry name" value="N-ACETYLTRANSFERASE"/>
    <property type="match status" value="1"/>
</dbReference>
<evidence type="ECO:0000313" key="9">
    <source>
        <dbReference type="EMBL" id="TFF48415.1"/>
    </source>
</evidence>
<keyword evidence="2" id="KW-0012">Acyltransferase</keyword>
<dbReference type="InterPro" id="IPR016181">
    <property type="entry name" value="Acyl_CoA_acyltransferase"/>
</dbReference>
<dbReference type="Proteomes" id="UP000501107">
    <property type="component" value="Chromosome"/>
</dbReference>
<evidence type="ECO:0000256" key="4">
    <source>
        <dbReference type="ARBA" id="ARBA00051334"/>
    </source>
</evidence>
<dbReference type="EMBL" id="SCLP01000001">
    <property type="protein sequence ID" value="TFF48415.1"/>
    <property type="molecule type" value="Genomic_DNA"/>
</dbReference>
<name>A0A0B5XKW9_BACTU</name>
<dbReference type="PROSITE" id="PS51186">
    <property type="entry name" value="GNAT"/>
    <property type="match status" value="1"/>
</dbReference>
<dbReference type="OMA" id="RTAYDWT"/>
<comment type="catalytic activity">
    <reaction evidence="4">
        <text>L-methionine sulfone + acetyl-CoA = N-acetyl-L-methionine sulfone + CoA + H(+)</text>
        <dbReference type="Rhea" id="RHEA:47656"/>
        <dbReference type="ChEBI" id="CHEBI:15378"/>
        <dbReference type="ChEBI" id="CHEBI:57287"/>
        <dbReference type="ChEBI" id="CHEBI:57288"/>
        <dbReference type="ChEBI" id="CHEBI:87824"/>
        <dbReference type="ChEBI" id="CHEBI:87825"/>
    </reaction>
</comment>